<sequence>MVSSGTEQDRRSATRHAVSRTSSDDKGTSYYDFQRLFKVLRPYSKVVGIGVPELPRNLMIDLLGPGIIDVRKAFGWLSTGEREFGIGQGSILSILHISCYMDCLQARLAECADPNEIQHHQTGGRRVSIGSTLFVDDQLDITSTEQRAQERAKITNMFTGKTGTGGAFGASKSYMMYLTHGNEHFQDVSLNDGMGIPRQVQVVSPSKGFKHVGIYQCGDDLWEATVPPVWQQISEEAERIQCQRLTLHQFRYVVSSVWVPRLRYRMILGGAIRSSGLFDTFIRQVARSVLRLPHSSPRSIYYDQVNRIGLLSCELDANVHRYQEALRILNTPELLVHHALVESLEVCQVNAGLTDNPLTIPIKRPIHVTTWMAQVIRFAATMKPPLRCECEWKQPTTACPQRSNDKPLMFITPIALQTGLVATNWNSQFKLHFVGDICTEYGTRLLTQDELFRKGKWKGTKRGKVDTLYDKWKAALTTEGSLMLRDPVGWVKVPVGIVPYQLRIGVGDWIVAVALDTSETEPTLHHHELGHRHIGDVTRGGVRSKETVTFGTSELTDETSRNLKLSAFRDRMILWTDTVVDGVHGVNDREILQEALKRSQLRYESTFLLRVRNVDVIVVHSGVEIVRNGIIPIVFRSIIHVVMQQLVAHGSAIYATRGKRVQTRSQYKQVMVVSCKQTLLLHMGAGLCKQLEDLLLWVNFTFTPKISPLHVVKYMV</sequence>
<name>A0A225W2C1_9STRA</name>
<dbReference type="AlphaFoldDB" id="A0A225W2C1"/>
<evidence type="ECO:0000313" key="3">
    <source>
        <dbReference type="Proteomes" id="UP000198211"/>
    </source>
</evidence>
<proteinExistence type="predicted"/>
<reference evidence="3" key="1">
    <citation type="submission" date="2017-03" db="EMBL/GenBank/DDBJ databases">
        <title>Phytopthora megakarya and P. palmivora, two closely related causual agents of cacao black pod achieved similar genome size and gene model numbers by different mechanisms.</title>
        <authorList>
            <person name="Ali S."/>
            <person name="Shao J."/>
            <person name="Larry D.J."/>
            <person name="Kronmiller B."/>
            <person name="Shen D."/>
            <person name="Strem M.D."/>
            <person name="Melnick R.L."/>
            <person name="Guiltinan M.J."/>
            <person name="Tyler B.M."/>
            <person name="Meinhardt L.W."/>
            <person name="Bailey B.A."/>
        </authorList>
    </citation>
    <scope>NUCLEOTIDE SEQUENCE [LARGE SCALE GENOMIC DNA]</scope>
    <source>
        <strain evidence="3">zdho120</strain>
    </source>
</reference>
<organism evidence="2 3">
    <name type="scientific">Phytophthora megakarya</name>
    <dbReference type="NCBI Taxonomy" id="4795"/>
    <lineage>
        <taxon>Eukaryota</taxon>
        <taxon>Sar</taxon>
        <taxon>Stramenopiles</taxon>
        <taxon>Oomycota</taxon>
        <taxon>Peronosporomycetes</taxon>
        <taxon>Peronosporales</taxon>
        <taxon>Peronosporaceae</taxon>
        <taxon>Phytophthora</taxon>
    </lineage>
</organism>
<gene>
    <name evidence="2" type="ORF">PHMEG_00015212</name>
</gene>
<dbReference type="EMBL" id="NBNE01002043">
    <property type="protein sequence ID" value="OWZ11725.1"/>
    <property type="molecule type" value="Genomic_DNA"/>
</dbReference>
<accession>A0A225W2C1</accession>
<keyword evidence="3" id="KW-1185">Reference proteome</keyword>
<dbReference type="OrthoDB" id="123906at2759"/>
<evidence type="ECO:0000256" key="1">
    <source>
        <dbReference type="SAM" id="MobiDB-lite"/>
    </source>
</evidence>
<dbReference type="Proteomes" id="UP000198211">
    <property type="component" value="Unassembled WGS sequence"/>
</dbReference>
<protein>
    <submittedName>
        <fullName evidence="2">Uncharacterized protein</fullName>
    </submittedName>
</protein>
<feature type="region of interest" description="Disordered" evidence="1">
    <location>
        <begin position="1"/>
        <end position="26"/>
    </location>
</feature>
<comment type="caution">
    <text evidence="2">The sequence shown here is derived from an EMBL/GenBank/DDBJ whole genome shotgun (WGS) entry which is preliminary data.</text>
</comment>
<evidence type="ECO:0000313" key="2">
    <source>
        <dbReference type="EMBL" id="OWZ11725.1"/>
    </source>
</evidence>